<feature type="non-terminal residue" evidence="3">
    <location>
        <position position="1"/>
    </location>
</feature>
<dbReference type="STRING" id="27342.A0A0H2RLV7"/>
<sequence>EVFFTHLLGYRRSNEQPVESVLGSVKGYYGCVEAQGRGTLHCHMLVWLDGALDPQEIKDRIVDQHDSAFSERLCAYVDDIISSEVPYSGAFDEGPLSSHPCAVRSVRRDPTQSAVEYERKRKADLSLLASACQRHSHSSTCYKYWPGEPHPKECRFGLSETNHIDRTTIDAQTGEIEFKVSDGLVNNFCEHILEAIRCNMDVRFIGSGVSAKAVLYYITDYITKSQLKMHTAYVALQAAVTKLEEEVSERNEMDFEKKAKLMLIKCANALLAKQETSAPQVASSLMEYGDHYTSHSFKSLYWTSFEHFVNKHIEEEVVDAERDETEIEIGDVHDESADDDNESVCSESCDEDGEDGGGYKEVDDESFDVVIVEPVEQGGIRAKGNQVMDYIYRGDLFNN</sequence>
<dbReference type="Proteomes" id="UP000053477">
    <property type="component" value="Unassembled WGS sequence"/>
</dbReference>
<dbReference type="AlphaFoldDB" id="A0A0H2RLV7"/>
<evidence type="ECO:0000313" key="3">
    <source>
        <dbReference type="EMBL" id="KLO12577.1"/>
    </source>
</evidence>
<dbReference type="Pfam" id="PF14214">
    <property type="entry name" value="Helitron_like_N"/>
    <property type="match status" value="1"/>
</dbReference>
<organism evidence="3 4">
    <name type="scientific">Schizopora paradoxa</name>
    <dbReference type="NCBI Taxonomy" id="27342"/>
    <lineage>
        <taxon>Eukaryota</taxon>
        <taxon>Fungi</taxon>
        <taxon>Dikarya</taxon>
        <taxon>Basidiomycota</taxon>
        <taxon>Agaricomycotina</taxon>
        <taxon>Agaricomycetes</taxon>
        <taxon>Hymenochaetales</taxon>
        <taxon>Schizoporaceae</taxon>
        <taxon>Schizopora</taxon>
    </lineage>
</organism>
<dbReference type="InterPro" id="IPR025476">
    <property type="entry name" value="Helitron_helicase-like"/>
</dbReference>
<proteinExistence type="predicted"/>
<feature type="region of interest" description="Disordered" evidence="1">
    <location>
        <begin position="335"/>
        <end position="361"/>
    </location>
</feature>
<protein>
    <recommendedName>
        <fullName evidence="2">Helitron helicase-like domain-containing protein</fullName>
    </recommendedName>
</protein>
<feature type="domain" description="Helitron helicase-like" evidence="2">
    <location>
        <begin position="3"/>
        <end position="46"/>
    </location>
</feature>
<evidence type="ECO:0000313" key="4">
    <source>
        <dbReference type="Proteomes" id="UP000053477"/>
    </source>
</evidence>
<name>A0A0H2RLV7_9AGAM</name>
<gene>
    <name evidence="3" type="ORF">SCHPADRAFT_806804</name>
</gene>
<dbReference type="InParanoid" id="A0A0H2RLV7"/>
<feature type="non-terminal residue" evidence="3">
    <location>
        <position position="399"/>
    </location>
</feature>
<dbReference type="OrthoDB" id="10007484at2759"/>
<keyword evidence="4" id="KW-1185">Reference proteome</keyword>
<reference evidence="3 4" key="1">
    <citation type="submission" date="2015-04" db="EMBL/GenBank/DDBJ databases">
        <title>Complete genome sequence of Schizopora paradoxa KUC8140, a cosmopolitan wood degrader in East Asia.</title>
        <authorList>
            <consortium name="DOE Joint Genome Institute"/>
            <person name="Min B."/>
            <person name="Park H."/>
            <person name="Jang Y."/>
            <person name="Kim J.-J."/>
            <person name="Kim K.H."/>
            <person name="Pangilinan J."/>
            <person name="Lipzen A."/>
            <person name="Riley R."/>
            <person name="Grigoriev I.V."/>
            <person name="Spatafora J.W."/>
            <person name="Choi I.-G."/>
        </authorList>
    </citation>
    <scope>NUCLEOTIDE SEQUENCE [LARGE SCALE GENOMIC DNA]</scope>
    <source>
        <strain evidence="3 4">KUC8140</strain>
    </source>
</reference>
<evidence type="ECO:0000259" key="2">
    <source>
        <dbReference type="Pfam" id="PF14214"/>
    </source>
</evidence>
<dbReference type="EMBL" id="KQ085975">
    <property type="protein sequence ID" value="KLO12577.1"/>
    <property type="molecule type" value="Genomic_DNA"/>
</dbReference>
<feature type="compositionally biased region" description="Acidic residues" evidence="1">
    <location>
        <begin position="336"/>
        <end position="355"/>
    </location>
</feature>
<evidence type="ECO:0000256" key="1">
    <source>
        <dbReference type="SAM" id="MobiDB-lite"/>
    </source>
</evidence>
<accession>A0A0H2RLV7</accession>